<protein>
    <submittedName>
        <fullName evidence="1">Uncharacterized protein</fullName>
    </submittedName>
</protein>
<name>A0A8S9S5T0_BRACR</name>
<evidence type="ECO:0000313" key="2">
    <source>
        <dbReference type="Proteomes" id="UP000712600"/>
    </source>
</evidence>
<evidence type="ECO:0000313" key="1">
    <source>
        <dbReference type="EMBL" id="KAF3588028.1"/>
    </source>
</evidence>
<sequence>MTDVDRWRYRSIDRMAEMCSFRSSFCSFLLCFIASLHVEKFLICETLIKFINSLITRRRWCRSMGSRRCRSMLEGGLVEEDECRSMFNRSCRSMATSFSKRNDGEVYLSRQKSLFAL</sequence>
<comment type="caution">
    <text evidence="1">The sequence shown here is derived from an EMBL/GenBank/DDBJ whole genome shotgun (WGS) entry which is preliminary data.</text>
</comment>
<gene>
    <name evidence="1" type="ORF">F2Q69_00029295</name>
</gene>
<accession>A0A8S9S5T0</accession>
<proteinExistence type="predicted"/>
<dbReference type="Proteomes" id="UP000712600">
    <property type="component" value="Unassembled WGS sequence"/>
</dbReference>
<reference evidence="1" key="1">
    <citation type="submission" date="2019-12" db="EMBL/GenBank/DDBJ databases">
        <title>Genome sequencing and annotation of Brassica cretica.</title>
        <authorList>
            <person name="Studholme D.J."/>
            <person name="Sarris P."/>
        </authorList>
    </citation>
    <scope>NUCLEOTIDE SEQUENCE</scope>
    <source>
        <strain evidence="1">PFS-109/04</strain>
        <tissue evidence="1">Leaf</tissue>
    </source>
</reference>
<organism evidence="1 2">
    <name type="scientific">Brassica cretica</name>
    <name type="common">Mustard</name>
    <dbReference type="NCBI Taxonomy" id="69181"/>
    <lineage>
        <taxon>Eukaryota</taxon>
        <taxon>Viridiplantae</taxon>
        <taxon>Streptophyta</taxon>
        <taxon>Embryophyta</taxon>
        <taxon>Tracheophyta</taxon>
        <taxon>Spermatophyta</taxon>
        <taxon>Magnoliopsida</taxon>
        <taxon>eudicotyledons</taxon>
        <taxon>Gunneridae</taxon>
        <taxon>Pentapetalae</taxon>
        <taxon>rosids</taxon>
        <taxon>malvids</taxon>
        <taxon>Brassicales</taxon>
        <taxon>Brassicaceae</taxon>
        <taxon>Brassiceae</taxon>
        <taxon>Brassica</taxon>
    </lineage>
</organism>
<dbReference type="AlphaFoldDB" id="A0A8S9S5T0"/>
<dbReference type="EMBL" id="QGKX02000088">
    <property type="protein sequence ID" value="KAF3588028.1"/>
    <property type="molecule type" value="Genomic_DNA"/>
</dbReference>